<sequence length="275" mass="30167">MNELKAKKQIEQFLLEDIGDGDLSATLIFPISERSTGRIIAKESGIIAGTKIIAVTYGILHQDVHVTLHVQDGDLVEKGQLIAEVEGPVQILLSGERVMLNLLQRMSGIATLTAEAVRTLNNKEIKIVDTRKTIPGLRMFDKYAVTCGGGFNHRFGLYDGVMLKDNHIAYAGSIKNAVESIRKQLGHMIKIEVETESEEQVIESVEAGADVIMYDNRSPEEIIRFGKHVPSTIVTEASGGITLENLASYRDCGVNVISLGFLTHSVKALDLSFYL</sequence>
<dbReference type="GO" id="GO:0005737">
    <property type="term" value="C:cytoplasm"/>
    <property type="evidence" value="ECO:0007669"/>
    <property type="project" value="TreeGrafter"/>
</dbReference>
<reference evidence="16" key="1">
    <citation type="submission" date="2021-04" db="EMBL/GenBank/DDBJ databases">
        <title>Genome seq and assembly of Bacillus sp.</title>
        <authorList>
            <person name="Chhetri G."/>
        </authorList>
    </citation>
    <scope>NUCLEOTIDE SEQUENCE</scope>
    <source>
        <strain evidence="16">RG28</strain>
    </source>
</reference>
<dbReference type="FunFam" id="3.90.1170.20:FF:000001">
    <property type="entry name" value="Nicotinate-nucleotide diphosphorylase (Carboxylating)"/>
    <property type="match status" value="1"/>
</dbReference>
<dbReference type="SUPFAM" id="SSF54675">
    <property type="entry name" value="Nicotinate/Quinolinate PRTase N-terminal domain-like"/>
    <property type="match status" value="1"/>
</dbReference>
<gene>
    <name evidence="16" type="primary">nadC</name>
    <name evidence="16" type="ORF">J5Y03_01585</name>
</gene>
<feature type="binding site" evidence="13">
    <location>
        <position position="164"/>
    </location>
    <ligand>
        <name>substrate</name>
    </ligand>
</feature>
<dbReference type="InterPro" id="IPR037128">
    <property type="entry name" value="Quinolinate_PRibosylTase_N_sf"/>
</dbReference>
<dbReference type="Pfam" id="PF02749">
    <property type="entry name" value="QRPTase_N"/>
    <property type="match status" value="1"/>
</dbReference>
<dbReference type="Pfam" id="PF01729">
    <property type="entry name" value="QRPTase_C"/>
    <property type="match status" value="1"/>
</dbReference>
<evidence type="ECO:0000256" key="13">
    <source>
        <dbReference type="PIRSR" id="PIRSR006250-1"/>
    </source>
</evidence>
<feature type="domain" description="Quinolinate phosphoribosyl transferase C-terminal" evidence="14">
    <location>
        <begin position="109"/>
        <end position="272"/>
    </location>
</feature>
<feature type="binding site" evidence="13">
    <location>
        <position position="97"/>
    </location>
    <ligand>
        <name>substrate</name>
    </ligand>
</feature>
<evidence type="ECO:0000256" key="2">
    <source>
        <dbReference type="ARBA" id="ARBA00004893"/>
    </source>
</evidence>
<evidence type="ECO:0000256" key="6">
    <source>
        <dbReference type="ARBA" id="ARBA00022642"/>
    </source>
</evidence>
<feature type="binding site" evidence="13">
    <location>
        <begin position="238"/>
        <end position="240"/>
    </location>
    <ligand>
        <name>substrate</name>
    </ligand>
</feature>
<dbReference type="Proteomes" id="UP000682134">
    <property type="component" value="Unassembled WGS sequence"/>
</dbReference>
<dbReference type="InterPro" id="IPR027277">
    <property type="entry name" value="NadC/ModD"/>
</dbReference>
<feature type="binding site" evidence="13">
    <location>
        <begin position="130"/>
        <end position="132"/>
    </location>
    <ligand>
        <name>substrate</name>
    </ligand>
</feature>
<keyword evidence="8 12" id="KW-0808">Transferase</keyword>
<organism evidence="16 17">
    <name type="scientific">Gottfriedia endophytica</name>
    <dbReference type="NCBI Taxonomy" id="2820819"/>
    <lineage>
        <taxon>Bacteria</taxon>
        <taxon>Bacillati</taxon>
        <taxon>Bacillota</taxon>
        <taxon>Bacilli</taxon>
        <taxon>Bacillales</taxon>
        <taxon>Bacillaceae</taxon>
        <taxon>Gottfriedia</taxon>
    </lineage>
</organism>
<evidence type="ECO:0000256" key="3">
    <source>
        <dbReference type="ARBA" id="ARBA00009400"/>
    </source>
</evidence>
<evidence type="ECO:0000256" key="4">
    <source>
        <dbReference type="ARBA" id="ARBA00011218"/>
    </source>
</evidence>
<evidence type="ECO:0000256" key="11">
    <source>
        <dbReference type="ARBA" id="ARBA00069173"/>
    </source>
</evidence>
<comment type="pathway">
    <text evidence="2">Cofactor biosynthesis; NAD(+) biosynthesis; nicotinate D-ribonucleotide from quinolinate: step 1/1.</text>
</comment>
<evidence type="ECO:0000256" key="7">
    <source>
        <dbReference type="ARBA" id="ARBA00022676"/>
    </source>
</evidence>
<dbReference type="GO" id="GO:0009435">
    <property type="term" value="P:NAD+ biosynthetic process"/>
    <property type="evidence" value="ECO:0007669"/>
    <property type="project" value="InterPro"/>
</dbReference>
<dbReference type="InterPro" id="IPR004393">
    <property type="entry name" value="NadC"/>
</dbReference>
<feature type="domain" description="Quinolinate phosphoribosyl transferase N-terminal" evidence="15">
    <location>
        <begin position="22"/>
        <end position="107"/>
    </location>
</feature>
<name>A0A940SJ55_9BACI</name>
<dbReference type="Gene3D" id="3.20.20.70">
    <property type="entry name" value="Aldolase class I"/>
    <property type="match status" value="1"/>
</dbReference>
<dbReference type="FunFam" id="3.20.20.70:FF:000030">
    <property type="entry name" value="Nicotinate-nucleotide pyrophosphorylase, carboxylating"/>
    <property type="match status" value="1"/>
</dbReference>
<comment type="subunit">
    <text evidence="4">Hexamer formed by 3 homodimers.</text>
</comment>
<evidence type="ECO:0000256" key="1">
    <source>
        <dbReference type="ARBA" id="ARBA00003237"/>
    </source>
</evidence>
<keyword evidence="6" id="KW-0662">Pyridine nucleotide biosynthesis</keyword>
<dbReference type="InterPro" id="IPR036068">
    <property type="entry name" value="Nicotinate_pribotase-like_C"/>
</dbReference>
<proteinExistence type="inferred from homology"/>
<dbReference type="RefSeq" id="WP_209401730.1">
    <property type="nucleotide sequence ID" value="NZ_JAGIYQ010000001.1"/>
</dbReference>
<dbReference type="GO" id="GO:0034213">
    <property type="term" value="P:quinolinate catabolic process"/>
    <property type="evidence" value="ECO:0007669"/>
    <property type="project" value="TreeGrafter"/>
</dbReference>
<evidence type="ECO:0000256" key="10">
    <source>
        <dbReference type="ARBA" id="ARBA00047445"/>
    </source>
</evidence>
<dbReference type="EMBL" id="JAGIYQ010000001">
    <property type="protein sequence ID" value="MBP0723873.1"/>
    <property type="molecule type" value="Genomic_DNA"/>
</dbReference>
<accession>A0A940SJ55</accession>
<dbReference type="InterPro" id="IPR002638">
    <property type="entry name" value="Quinolinate_PRibosylTrfase_C"/>
</dbReference>
<evidence type="ECO:0000259" key="14">
    <source>
        <dbReference type="Pfam" id="PF01729"/>
    </source>
</evidence>
<dbReference type="InterPro" id="IPR013785">
    <property type="entry name" value="Aldolase_TIM"/>
</dbReference>
<dbReference type="PANTHER" id="PTHR32179:SF3">
    <property type="entry name" value="NICOTINATE-NUCLEOTIDE PYROPHOSPHORYLASE [CARBOXYLATING]"/>
    <property type="match status" value="1"/>
</dbReference>
<dbReference type="CDD" id="cd01572">
    <property type="entry name" value="QPRTase"/>
    <property type="match status" value="1"/>
</dbReference>
<comment type="function">
    <text evidence="1">Involved in the catabolism of quinolinic acid (QA).</text>
</comment>
<feature type="binding site" evidence="13">
    <location>
        <position position="215"/>
    </location>
    <ligand>
        <name>substrate</name>
    </ligand>
</feature>
<feature type="binding site" evidence="13">
    <location>
        <position position="154"/>
    </location>
    <ligand>
        <name>substrate</name>
    </ligand>
</feature>
<evidence type="ECO:0000313" key="17">
    <source>
        <dbReference type="Proteomes" id="UP000682134"/>
    </source>
</evidence>
<evidence type="ECO:0000256" key="8">
    <source>
        <dbReference type="ARBA" id="ARBA00022679"/>
    </source>
</evidence>
<comment type="similarity">
    <text evidence="3 12">Belongs to the NadC/ModD family.</text>
</comment>
<comment type="caution">
    <text evidence="16">The sequence shown here is derived from an EMBL/GenBank/DDBJ whole genome shotgun (WGS) entry which is preliminary data.</text>
</comment>
<keyword evidence="17" id="KW-1185">Reference proteome</keyword>
<comment type="catalytic activity">
    <reaction evidence="10">
        <text>nicotinate beta-D-ribonucleotide + CO2 + diphosphate = quinolinate + 5-phospho-alpha-D-ribose 1-diphosphate + 2 H(+)</text>
        <dbReference type="Rhea" id="RHEA:12733"/>
        <dbReference type="ChEBI" id="CHEBI:15378"/>
        <dbReference type="ChEBI" id="CHEBI:16526"/>
        <dbReference type="ChEBI" id="CHEBI:29959"/>
        <dbReference type="ChEBI" id="CHEBI:33019"/>
        <dbReference type="ChEBI" id="CHEBI:57502"/>
        <dbReference type="ChEBI" id="CHEBI:58017"/>
        <dbReference type="EC" id="2.4.2.19"/>
    </reaction>
</comment>
<dbReference type="Gene3D" id="3.90.1170.20">
    <property type="entry name" value="Quinolinate phosphoribosyl transferase, N-terminal domain"/>
    <property type="match status" value="1"/>
</dbReference>
<evidence type="ECO:0000313" key="16">
    <source>
        <dbReference type="EMBL" id="MBP0723873.1"/>
    </source>
</evidence>
<dbReference type="EC" id="2.4.2.19" evidence="5"/>
<evidence type="ECO:0000256" key="9">
    <source>
        <dbReference type="ARBA" id="ARBA00033102"/>
    </source>
</evidence>
<evidence type="ECO:0000259" key="15">
    <source>
        <dbReference type="Pfam" id="PF02749"/>
    </source>
</evidence>
<feature type="binding site" evidence="13">
    <location>
        <position position="194"/>
    </location>
    <ligand>
        <name>substrate</name>
    </ligand>
</feature>
<dbReference type="PIRSF" id="PIRSF006250">
    <property type="entry name" value="NadC_ModD"/>
    <property type="match status" value="1"/>
</dbReference>
<dbReference type="PANTHER" id="PTHR32179">
    <property type="entry name" value="NICOTINATE-NUCLEOTIDE PYROPHOSPHORYLASE [CARBOXYLATING]"/>
    <property type="match status" value="1"/>
</dbReference>
<keyword evidence="7 12" id="KW-0328">Glycosyltransferase</keyword>
<protein>
    <recommendedName>
        <fullName evidence="11">Probable nicotinate-nucleotide pyrophosphorylase [carboxylating]</fullName>
        <ecNumber evidence="5">2.4.2.19</ecNumber>
    </recommendedName>
    <alternativeName>
        <fullName evidence="9">Quinolinate phosphoribosyltransferase [decarboxylating]</fullName>
    </alternativeName>
</protein>
<evidence type="ECO:0000256" key="5">
    <source>
        <dbReference type="ARBA" id="ARBA00011944"/>
    </source>
</evidence>
<dbReference type="SUPFAM" id="SSF51690">
    <property type="entry name" value="Nicotinate/Quinolinate PRTase C-terminal domain-like"/>
    <property type="match status" value="1"/>
</dbReference>
<dbReference type="GO" id="GO:0004514">
    <property type="term" value="F:nicotinate-nucleotide diphosphorylase (carboxylating) activity"/>
    <property type="evidence" value="ECO:0007669"/>
    <property type="project" value="UniProtKB-EC"/>
</dbReference>
<dbReference type="NCBIfam" id="TIGR00078">
    <property type="entry name" value="nadC"/>
    <property type="match status" value="1"/>
</dbReference>
<dbReference type="InterPro" id="IPR022412">
    <property type="entry name" value="Quinolinate_PRibosylTrfase_N"/>
</dbReference>
<feature type="binding site" evidence="13">
    <location>
        <begin position="259"/>
        <end position="261"/>
    </location>
    <ligand>
        <name>substrate</name>
    </ligand>
</feature>
<dbReference type="AlphaFoldDB" id="A0A940SJ55"/>
<evidence type="ECO:0000256" key="12">
    <source>
        <dbReference type="PIRNR" id="PIRNR006250"/>
    </source>
</evidence>